<dbReference type="EMBL" id="KV918787">
    <property type="protein sequence ID" value="OSX79663.1"/>
    <property type="molecule type" value="Genomic_DNA"/>
</dbReference>
<feature type="compositionally biased region" description="Basic and acidic residues" evidence="1">
    <location>
        <begin position="82"/>
        <end position="101"/>
    </location>
</feature>
<reference evidence="2 3" key="1">
    <citation type="submission" date="2017-03" db="EMBL/GenBank/DDBJ databases">
        <title>WGS assembly of Porphyra umbilicalis.</title>
        <authorList>
            <person name="Brawley S.H."/>
            <person name="Blouin N.A."/>
            <person name="Ficko-Blean E."/>
            <person name="Wheeler G.L."/>
            <person name="Lohr M."/>
            <person name="Goodson H.V."/>
            <person name="Jenkins J.W."/>
            <person name="Blaby-Haas C.E."/>
            <person name="Helliwell K.E."/>
            <person name="Chan C."/>
            <person name="Marriage T."/>
            <person name="Bhattacharya D."/>
            <person name="Klein A.S."/>
            <person name="Badis Y."/>
            <person name="Brodie J."/>
            <person name="Cao Y."/>
            <person name="Collen J."/>
            <person name="Dittami S.M."/>
            <person name="Gachon C.M."/>
            <person name="Green B.R."/>
            <person name="Karpowicz S."/>
            <person name="Kim J.W."/>
            <person name="Kudahl U."/>
            <person name="Lin S."/>
            <person name="Michel G."/>
            <person name="Mittag M."/>
            <person name="Olson B.J."/>
            <person name="Pangilinan J."/>
            <person name="Peng Y."/>
            <person name="Qiu H."/>
            <person name="Shu S."/>
            <person name="Singer J.T."/>
            <person name="Smith A.G."/>
            <person name="Sprecher B.N."/>
            <person name="Wagner V."/>
            <person name="Wang W."/>
            <person name="Wang Z.-Y."/>
            <person name="Yan J."/>
            <person name="Yarish C."/>
            <person name="Zoeuner-Riek S."/>
            <person name="Zhuang Y."/>
            <person name="Zou Y."/>
            <person name="Lindquist E.A."/>
            <person name="Grimwood J."/>
            <person name="Barry K."/>
            <person name="Rokhsar D.S."/>
            <person name="Schmutz J."/>
            <person name="Stiller J.W."/>
            <person name="Grossman A.R."/>
            <person name="Prochnik S.E."/>
        </authorList>
    </citation>
    <scope>NUCLEOTIDE SEQUENCE [LARGE SCALE GENOMIC DNA]</scope>
    <source>
        <strain evidence="2">4086291</strain>
    </source>
</reference>
<keyword evidence="3" id="KW-1185">Reference proteome</keyword>
<proteinExistence type="predicted"/>
<feature type="region of interest" description="Disordered" evidence="1">
    <location>
        <begin position="71"/>
        <end position="154"/>
    </location>
</feature>
<accession>A0A1X6PG65</accession>
<protein>
    <submittedName>
        <fullName evidence="2">Uncharacterized protein</fullName>
    </submittedName>
</protein>
<sequence length="181" mass="20131">MLMRRCSGERMKGACVVVEGVGERWRAWLEMEKRGRREHETASGRLHLSRHPLVSVFSTYLIALSPWTRRPAARRSMPPSRGDSRRADTTRAYRQGNRDRVAVAGLDPQPRRRPQAAASAGLLELGGAEGRCSTHPSSLWPAPQAGNSARVKPVGWRARGADTPQLIGVQHVWWERPAVAT</sequence>
<name>A0A1X6PG65_PORUM</name>
<dbReference type="Proteomes" id="UP000218209">
    <property type="component" value="Unassembled WGS sequence"/>
</dbReference>
<dbReference type="AlphaFoldDB" id="A0A1X6PG65"/>
<feature type="compositionally biased region" description="Low complexity" evidence="1">
    <location>
        <begin position="115"/>
        <end position="126"/>
    </location>
</feature>
<organism evidence="2 3">
    <name type="scientific">Porphyra umbilicalis</name>
    <name type="common">Purple laver</name>
    <name type="synonym">Red alga</name>
    <dbReference type="NCBI Taxonomy" id="2786"/>
    <lineage>
        <taxon>Eukaryota</taxon>
        <taxon>Rhodophyta</taxon>
        <taxon>Bangiophyceae</taxon>
        <taxon>Bangiales</taxon>
        <taxon>Bangiaceae</taxon>
        <taxon>Porphyra</taxon>
    </lineage>
</organism>
<evidence type="ECO:0000313" key="2">
    <source>
        <dbReference type="EMBL" id="OSX79663.1"/>
    </source>
</evidence>
<evidence type="ECO:0000313" key="3">
    <source>
        <dbReference type="Proteomes" id="UP000218209"/>
    </source>
</evidence>
<evidence type="ECO:0000256" key="1">
    <source>
        <dbReference type="SAM" id="MobiDB-lite"/>
    </source>
</evidence>
<gene>
    <name evidence="2" type="ORF">BU14_0072s0021</name>
</gene>